<organism evidence="2 3">
    <name type="scientific">Kordiimonas pumila</name>
    <dbReference type="NCBI Taxonomy" id="2161677"/>
    <lineage>
        <taxon>Bacteria</taxon>
        <taxon>Pseudomonadati</taxon>
        <taxon>Pseudomonadota</taxon>
        <taxon>Alphaproteobacteria</taxon>
        <taxon>Kordiimonadales</taxon>
        <taxon>Kordiimonadaceae</taxon>
        <taxon>Kordiimonas</taxon>
    </lineage>
</organism>
<keyword evidence="3" id="KW-1185">Reference proteome</keyword>
<gene>
    <name evidence="2" type="ORF">ACFOKA_05530</name>
</gene>
<dbReference type="RefSeq" id="WP_194211590.1">
    <property type="nucleotide sequence ID" value="NZ_CP061205.1"/>
</dbReference>
<dbReference type="Pfam" id="PF00781">
    <property type="entry name" value="DAGK_cat"/>
    <property type="match status" value="1"/>
</dbReference>
<dbReference type="SUPFAM" id="SSF111331">
    <property type="entry name" value="NAD kinase/diacylglycerol kinase-like"/>
    <property type="match status" value="1"/>
</dbReference>
<proteinExistence type="predicted"/>
<dbReference type="InterPro" id="IPR017438">
    <property type="entry name" value="ATP-NAD_kinase_N"/>
</dbReference>
<keyword evidence="2" id="KW-0808">Transferase</keyword>
<dbReference type="EMBL" id="JBHRSL010000002">
    <property type="protein sequence ID" value="MFC3051358.1"/>
    <property type="molecule type" value="Genomic_DNA"/>
</dbReference>
<protein>
    <submittedName>
        <fullName evidence="2">Diacylglycerol kinase family protein</fullName>
    </submittedName>
</protein>
<dbReference type="GO" id="GO:0016301">
    <property type="term" value="F:kinase activity"/>
    <property type="evidence" value="ECO:0007669"/>
    <property type="project" value="UniProtKB-KW"/>
</dbReference>
<name>A0ABV7D2V3_9PROT</name>
<reference evidence="3" key="1">
    <citation type="journal article" date="2019" name="Int. J. Syst. Evol. Microbiol.">
        <title>The Global Catalogue of Microorganisms (GCM) 10K type strain sequencing project: providing services to taxonomists for standard genome sequencing and annotation.</title>
        <authorList>
            <consortium name="The Broad Institute Genomics Platform"/>
            <consortium name="The Broad Institute Genome Sequencing Center for Infectious Disease"/>
            <person name="Wu L."/>
            <person name="Ma J."/>
        </authorList>
    </citation>
    <scope>NUCLEOTIDE SEQUENCE [LARGE SCALE GENOMIC DNA]</scope>
    <source>
        <strain evidence="3">KCTC 62164</strain>
    </source>
</reference>
<feature type="domain" description="DAGKc" evidence="1">
    <location>
        <begin position="57"/>
        <end position="150"/>
    </location>
</feature>
<dbReference type="SMART" id="SM00046">
    <property type="entry name" value="DAGKc"/>
    <property type="match status" value="1"/>
</dbReference>
<evidence type="ECO:0000259" key="1">
    <source>
        <dbReference type="PROSITE" id="PS50146"/>
    </source>
</evidence>
<comment type="caution">
    <text evidence="2">The sequence shown here is derived from an EMBL/GenBank/DDBJ whole genome shotgun (WGS) entry which is preliminary data.</text>
</comment>
<evidence type="ECO:0000313" key="2">
    <source>
        <dbReference type="EMBL" id="MFC3051358.1"/>
    </source>
</evidence>
<dbReference type="Gene3D" id="3.40.50.10330">
    <property type="entry name" value="Probable inorganic polyphosphate/atp-NAD kinase, domain 1"/>
    <property type="match status" value="1"/>
</dbReference>
<evidence type="ECO:0000313" key="3">
    <source>
        <dbReference type="Proteomes" id="UP001595444"/>
    </source>
</evidence>
<dbReference type="Proteomes" id="UP001595444">
    <property type="component" value="Unassembled WGS sequence"/>
</dbReference>
<dbReference type="InterPro" id="IPR016064">
    <property type="entry name" value="NAD/diacylglycerol_kinase_sf"/>
</dbReference>
<dbReference type="PROSITE" id="PS50146">
    <property type="entry name" value="DAGK"/>
    <property type="match status" value="1"/>
</dbReference>
<accession>A0ABV7D2V3</accession>
<dbReference type="InterPro" id="IPR001206">
    <property type="entry name" value="Diacylglycerol_kinase_cat_dom"/>
</dbReference>
<keyword evidence="2" id="KW-0418">Kinase</keyword>
<sequence length="332" mass="35117">MQLDKTNLKSGAVVPLVAIVSNPLSTTNAGGMHAIRKLLNESANVVHFELNGIETVDEALSLFGKANPAMLIINGGDGTIGAVLASIVHKNPFKVIPPIAFMPGGKTNMTASDLGFKGRPIRVLKKLLLLAKEGRIPEHLTTRSVIEMDLGDGELPRVGTFFGTAGVVKGIFWCRENAYSMGLPNTLAHFVSFTKLLVSAIGFGREKNLLVSDPMTISIPGSGRMAGQYASVVATTLDKLLLGLRPYGKEGVGGLGFSAIESGSGNLFRAFKGLVTGSFGTKTIHGSHVRRSNEIRIEGTDPVTLDGEIYHPIAGIPITLRGSTALTFISLK</sequence>